<dbReference type="RefSeq" id="WP_344015575.1">
    <property type="nucleotide sequence ID" value="NZ_BAAAIZ010000090.1"/>
</dbReference>
<accession>A0ABP4JVK7</accession>
<gene>
    <name evidence="1" type="ORF">GCM10009601_51850</name>
</gene>
<evidence type="ECO:0000313" key="1">
    <source>
        <dbReference type="EMBL" id="GAA1431891.1"/>
    </source>
</evidence>
<sequence>MPVLHIDWAAVNGMLNSPAGLVGRDCQKRADRAAARARQFAPGSMSERIAPPVVRAGAGGPHADITVRHHAVGYVINGTRPHQIRPRTRQALRFTVDGRIVFAKLVNHPGTSPNDFMNKGLEAAL</sequence>
<keyword evidence="2" id="KW-1185">Reference proteome</keyword>
<dbReference type="Proteomes" id="UP001500973">
    <property type="component" value="Unassembled WGS sequence"/>
</dbReference>
<comment type="caution">
    <text evidence="1">The sequence shown here is derived from an EMBL/GenBank/DDBJ whole genome shotgun (WGS) entry which is preliminary data.</text>
</comment>
<evidence type="ECO:0000313" key="2">
    <source>
        <dbReference type="Proteomes" id="UP001500973"/>
    </source>
</evidence>
<organism evidence="1 2">
    <name type="scientific">Streptomyces thermospinosisporus</name>
    <dbReference type="NCBI Taxonomy" id="161482"/>
    <lineage>
        <taxon>Bacteria</taxon>
        <taxon>Bacillati</taxon>
        <taxon>Actinomycetota</taxon>
        <taxon>Actinomycetes</taxon>
        <taxon>Kitasatosporales</taxon>
        <taxon>Streptomycetaceae</taxon>
        <taxon>Streptomyces</taxon>
    </lineage>
</organism>
<proteinExistence type="predicted"/>
<reference evidence="2" key="1">
    <citation type="journal article" date="2019" name="Int. J. Syst. Evol. Microbiol.">
        <title>The Global Catalogue of Microorganisms (GCM) 10K type strain sequencing project: providing services to taxonomists for standard genome sequencing and annotation.</title>
        <authorList>
            <consortium name="The Broad Institute Genomics Platform"/>
            <consortium name="The Broad Institute Genome Sequencing Center for Infectious Disease"/>
            <person name="Wu L."/>
            <person name="Ma J."/>
        </authorList>
    </citation>
    <scope>NUCLEOTIDE SEQUENCE [LARGE SCALE GENOMIC DNA]</scope>
    <source>
        <strain evidence="2">JCM 11756</strain>
    </source>
</reference>
<protein>
    <recommendedName>
        <fullName evidence="3">HK97 gp10 family phage protein</fullName>
    </recommendedName>
</protein>
<dbReference type="EMBL" id="BAAAIZ010000090">
    <property type="protein sequence ID" value="GAA1431891.1"/>
    <property type="molecule type" value="Genomic_DNA"/>
</dbReference>
<name>A0ABP4JVK7_9ACTN</name>
<evidence type="ECO:0008006" key="3">
    <source>
        <dbReference type="Google" id="ProtNLM"/>
    </source>
</evidence>